<dbReference type="GO" id="GO:0004843">
    <property type="term" value="F:cysteine-type deubiquitinase activity"/>
    <property type="evidence" value="ECO:0007669"/>
    <property type="project" value="UniProtKB-EC"/>
</dbReference>
<keyword evidence="6" id="KW-0833">Ubl conjugation pathway</keyword>
<feature type="region of interest" description="Disordered" evidence="9">
    <location>
        <begin position="1116"/>
        <end position="1137"/>
    </location>
</feature>
<evidence type="ECO:0000256" key="8">
    <source>
        <dbReference type="ARBA" id="ARBA00022807"/>
    </source>
</evidence>
<dbReference type="InterPro" id="IPR001394">
    <property type="entry name" value="Peptidase_C19_UCH"/>
</dbReference>
<feature type="region of interest" description="Disordered" evidence="9">
    <location>
        <begin position="2425"/>
        <end position="2471"/>
    </location>
</feature>
<dbReference type="Pfam" id="PF22900">
    <property type="entry name" value="UCH_UBL1"/>
    <property type="match status" value="1"/>
</dbReference>
<evidence type="ECO:0000256" key="10">
    <source>
        <dbReference type="SAM" id="SignalP"/>
    </source>
</evidence>
<name>A0A8C4R0F6_EPTBU</name>
<keyword evidence="7" id="KW-0378">Hydrolase</keyword>
<keyword evidence="5" id="KW-0645">Protease</keyword>
<dbReference type="FunFam" id="3.90.70.10:FF:000022">
    <property type="entry name" value="Ubiquitin carboxyl-terminal hydrolase 24"/>
    <property type="match status" value="1"/>
</dbReference>
<dbReference type="PROSITE" id="PS00973">
    <property type="entry name" value="USP_2"/>
    <property type="match status" value="1"/>
</dbReference>
<dbReference type="Proteomes" id="UP000694388">
    <property type="component" value="Unplaced"/>
</dbReference>
<dbReference type="PROSITE" id="PS00972">
    <property type="entry name" value="USP_1"/>
    <property type="match status" value="1"/>
</dbReference>
<dbReference type="InterPro" id="IPR018200">
    <property type="entry name" value="USP_CS"/>
</dbReference>
<feature type="signal peptide" evidence="10">
    <location>
        <begin position="1"/>
        <end position="20"/>
    </location>
</feature>
<dbReference type="Gene3D" id="3.90.70.10">
    <property type="entry name" value="Cysteine proteinases"/>
    <property type="match status" value="1"/>
</dbReference>
<evidence type="ECO:0000256" key="2">
    <source>
        <dbReference type="ARBA" id="ARBA00009085"/>
    </source>
</evidence>
<evidence type="ECO:0000256" key="5">
    <source>
        <dbReference type="ARBA" id="ARBA00022670"/>
    </source>
</evidence>
<keyword evidence="8" id="KW-0788">Thiol protease</keyword>
<reference evidence="12" key="1">
    <citation type="submission" date="2025-08" db="UniProtKB">
        <authorList>
            <consortium name="Ensembl"/>
        </authorList>
    </citation>
    <scope>IDENTIFICATION</scope>
</reference>
<feature type="chain" id="PRO_5034546019" description="ubiquitinyl hydrolase 1" evidence="10">
    <location>
        <begin position="21"/>
        <end position="2471"/>
    </location>
</feature>
<evidence type="ECO:0000313" key="12">
    <source>
        <dbReference type="Ensembl" id="ENSEBUP00000022942.1"/>
    </source>
</evidence>
<dbReference type="InterPro" id="IPR055176">
    <property type="entry name" value="UBP24/USP9X/USP9Y_UBL"/>
</dbReference>
<dbReference type="GO" id="GO:0005634">
    <property type="term" value="C:nucleus"/>
    <property type="evidence" value="ECO:0007669"/>
    <property type="project" value="TreeGrafter"/>
</dbReference>
<dbReference type="Pfam" id="PF12030">
    <property type="entry name" value="DUF3517"/>
    <property type="match status" value="1"/>
</dbReference>
<evidence type="ECO:0000256" key="3">
    <source>
        <dbReference type="ARBA" id="ARBA00012759"/>
    </source>
</evidence>
<dbReference type="InterPro" id="IPR056850">
    <property type="entry name" value="ARM_UBP34_24_USP9X_Y"/>
</dbReference>
<dbReference type="GO" id="GO:0016579">
    <property type="term" value="P:protein deubiquitination"/>
    <property type="evidence" value="ECO:0007669"/>
    <property type="project" value="InterPro"/>
</dbReference>
<evidence type="ECO:0000256" key="1">
    <source>
        <dbReference type="ARBA" id="ARBA00000707"/>
    </source>
</evidence>
<feature type="region of interest" description="Disordered" evidence="9">
    <location>
        <begin position="1920"/>
        <end position="1940"/>
    </location>
</feature>
<feature type="domain" description="USP" evidence="11">
    <location>
        <begin position="1526"/>
        <end position="1901"/>
    </location>
</feature>
<evidence type="ECO:0000313" key="13">
    <source>
        <dbReference type="Proteomes" id="UP000694388"/>
    </source>
</evidence>
<evidence type="ECO:0000256" key="4">
    <source>
        <dbReference type="ARBA" id="ARBA00022553"/>
    </source>
</evidence>
<dbReference type="PANTHER" id="PTHR24006:SF943">
    <property type="entry name" value="UBIQUITIN CARBOXYL-TERMINAL HYDROLASE PUF"/>
    <property type="match status" value="1"/>
</dbReference>
<dbReference type="InterPro" id="IPR038765">
    <property type="entry name" value="Papain-like_cys_pep_sf"/>
</dbReference>
<dbReference type="Pfam" id="PF25010">
    <property type="entry name" value="ARM_UBP24_USP9X-Y"/>
    <property type="match status" value="1"/>
</dbReference>
<dbReference type="GeneTree" id="ENSGT00940000159474"/>
<keyword evidence="4" id="KW-0597">Phosphoprotein</keyword>
<dbReference type="CDD" id="cd02659">
    <property type="entry name" value="peptidase_C19C"/>
    <property type="match status" value="1"/>
</dbReference>
<evidence type="ECO:0000259" key="11">
    <source>
        <dbReference type="PROSITE" id="PS50235"/>
    </source>
</evidence>
<dbReference type="InterPro" id="IPR050164">
    <property type="entry name" value="Peptidase_C19"/>
</dbReference>
<dbReference type="GO" id="GO:0005829">
    <property type="term" value="C:cytosol"/>
    <property type="evidence" value="ECO:0007669"/>
    <property type="project" value="TreeGrafter"/>
</dbReference>
<dbReference type="GO" id="GO:0006508">
    <property type="term" value="P:proteolysis"/>
    <property type="evidence" value="ECO:0007669"/>
    <property type="project" value="UniProtKB-KW"/>
</dbReference>
<dbReference type="Pfam" id="PF00443">
    <property type="entry name" value="UCH"/>
    <property type="match status" value="1"/>
</dbReference>
<organism evidence="12 13">
    <name type="scientific">Eptatretus burgeri</name>
    <name type="common">Inshore hagfish</name>
    <dbReference type="NCBI Taxonomy" id="7764"/>
    <lineage>
        <taxon>Eukaryota</taxon>
        <taxon>Metazoa</taxon>
        <taxon>Chordata</taxon>
        <taxon>Craniata</taxon>
        <taxon>Vertebrata</taxon>
        <taxon>Cyclostomata</taxon>
        <taxon>Myxini</taxon>
        <taxon>Myxiniformes</taxon>
        <taxon>Myxinidae</taxon>
        <taxon>Eptatretinae</taxon>
        <taxon>Eptatretus</taxon>
    </lineage>
</organism>
<protein>
    <recommendedName>
        <fullName evidence="3">ubiquitinyl hydrolase 1</fullName>
        <ecNumber evidence="3">3.4.19.12</ecNumber>
    </recommendedName>
</protein>
<dbReference type="SUPFAM" id="SSF54001">
    <property type="entry name" value="Cysteine proteinases"/>
    <property type="match status" value="1"/>
</dbReference>
<keyword evidence="13" id="KW-1185">Reference proteome</keyword>
<evidence type="ECO:0000256" key="9">
    <source>
        <dbReference type="SAM" id="MobiDB-lite"/>
    </source>
</evidence>
<dbReference type="PROSITE" id="PS50235">
    <property type="entry name" value="USP_3"/>
    <property type="match status" value="1"/>
</dbReference>
<dbReference type="InterPro" id="IPR021905">
    <property type="entry name" value="DUF3517"/>
</dbReference>
<evidence type="ECO:0000256" key="7">
    <source>
        <dbReference type="ARBA" id="ARBA00022801"/>
    </source>
</evidence>
<dbReference type="InterPro" id="IPR016024">
    <property type="entry name" value="ARM-type_fold"/>
</dbReference>
<feature type="region of interest" description="Disordered" evidence="9">
    <location>
        <begin position="738"/>
        <end position="758"/>
    </location>
</feature>
<sequence>MNYEVAALALNLHLVKIVRCVSGIAEKDENCCHFLNRCLPEAFGKLLRSNAVHKWGGDIHEGIFTMLHLLLELMVERLKLGSVPRSLLPVLSMSLNPESEYHIKNRGKVSTRQWHGQPYGVTPESAPAKEPYGWLVDLINLFGEKGGFQAIRDKAEEERTDLEAVALLLHPLGVCSEFLNPLALQALLVPQIQNLLSDIRDLPETELKDKRVAAVPGLLGSLKLMLMQLTVEELHNGGKCGDGKIEGEGCMDGFGVADELRLQILLRLLRSPHFHCKMLSLREVSRLIEQSWASRPIRGSVKQDALLDWLADNSILSIALEGNIDQAQYCERIRGIVEVMGSRLSLEEISVIWKMQSGQSPPVMDNLHAVVAVAAAKLGSKQLEHLLALIQKSWESESDRVRQKLLSLLGRIGRDSRFEVTTAKVLQVLWSVAHGELLSPDLIERALSEHFGVLSDSYPQPDTLIRCYAFECMQDVKLGAFVVPALRHLLQMTRSISKNGYHKQDKSVLQELKAANDVVSLLTNSLVNSHKAAVKSAAPGKLNRHVIVDGRFTHEEYLEAHLSFLAFFLVEASLYLPLPRAQLLWETLVSNPTACDLDRQLCFDWFSRGLGDLDSETQKQLFRKHVLELYPSQLLLSGFNLFKALFEAVNLSEQQLKKQGTQLSVEKTDLAGMGFLWRVAMETEEEEIADEAVCLIIDYSYSRLNPRLRKDPASLHRTFITDWLHRLEDAYTALVDGRDLHGETESGPGETDDEFEDPKMQSEICASNMPNCGGPSVLVVERLLLLAEKYVVTIEDACAIPRSFLPHGASYHGQPLTLLIFSTNSHTPLTLQAHQNETMGSVRARIATELGSTPEAVQLFANDSLLLSIKDHKLLHQLQFSNPQSLTAKMATGVAVGGAADAMLNKSFMADQEKFLPGRVMALECGVFNLLYKLARLRQARVTVRVRQLLLLMPTDPAVDEALDRLGRKVVEDGQAMGSECEVMSEAANQAVGESGKEMACRNSSPTLHELFNFSTPGMSSFRVLYNLEVLSSKLIPTLGDEMERGAARSFCNNFLHAGGLSLVMDVMQRDSPPAYASDDTRQDIYAICLQLARFLLMGDATPGDSGNMATVPGPLEARPFQRPSRCSSGRASERTSIRVDEVTPAARLAVQTMDPAAYSSTVSGLVRLAWAAAVGKLVPTANPLMYGQLGGWQRQGSTGSSGSEESERSGWSAFGSTCVTLDSKSSLIARDALSLLIACLQLRKELLGSFFSLRHVADFIIDLLLHSPCHEVRRASCEQFHTLAQMDVGSTPEVSSRPDLFLLNVLLQAHLPLWASSTALRGQASRLFSHCTEYFDLRCLLLDNHTFSSLEALNLNPTSMLEDEITWLSNFDPGELGVGLAGVGRKADVVGMPTEGCGRDALLAGHLKLTKTLLSLCGQEKERLGCSLIPQLLDEFLFPAANLIVESNPVCDCSLSLSHCTPKCSGPVSRRAAFEVLLVLADGSLPNLQLLTTHLTTLHHQPDPGISREFEVLPPVDGRSTAGFVGLRNGGATCYMNAIFQQLYMQPGLPEALLAVEGTSEVDSDEGDEGKLVLAEVQSIFAHLLDSLLQYYVPANFWKVFKLWNRPIHIREQQDAYEFFTSLVDQLDEQLKKLGREQVFKKTYQGIFSDQKVCRNCPHKFEREESFLALDLGVTACPSLEACLEQFVRAEALEGENAYYCEICKEKRPAMKRMRLKVLPPVLVVHLMRFGFDWESGRPLKYDEQIRFPFELDMAPYTVEGLAPPGSNGTADGSIGDTHIITSDTNGSAIDDDCGETNEGGVVMFDLVGVVVHSGQAHAGHYYSFIKDRRSTDTATRSNLRGPWLKFNDTSVEEFSMNDSSLEYECFGGEYYAQGNEMSPSQPEVRRKFWNAYLLFYQRRESHTQGVSPSLCKKSRVLTSSVPSSPDLSPQSSPLPHRPNDRLRLLDRLVKRGERRGIFGERMPAPIAQAVREENLKFLRNRDVYNQDYFKLILSLVSINSTKTNHSHYAAMSECGLRLAIPFLFNTFLRTHKQLWCDVGEWLAVAGALVANSVHACQWLVNALGAMEGREMTRVFLLECPVREVRSHTAAILDLTLNHALSFSSSQELTGLETLLDSLLSLLDRDVAENFKSCSQFFGVLDSFARKGPTACALLFRLSAFQRLLDFLLGTQPPQTRRWPASQSREFSSLHTTLAVMALHCDLSAEMSVDAGSFERFTTCLPYSCQELLPLASSVRNALLCPDSQAYIREILLAMREHSAASGLLLQLLSYVAFCNEHFSASLLQQVKTQLEGAPAHELTSIFNLLNSILAIEDPLQLERIRFTLEREKGILALMHHCSGSDSSRCYQCIKFISHIAQRCSAAKEYFRGDSYHLLWAVQWLQNKMSDHYSTPQSNVSNETSMGKVFQRTMSAQDTLAGITALLNEKDPTGSGEGSPEGDANGNGSDKISEQGSESPMSISMISPGTEETD</sequence>
<comment type="similarity">
    <text evidence="2">Belongs to the peptidase C19 family.</text>
</comment>
<feature type="compositionally biased region" description="Low complexity" evidence="9">
    <location>
        <begin position="1920"/>
        <end position="1936"/>
    </location>
</feature>
<accession>A0A8C4R0F6</accession>
<comment type="catalytic activity">
    <reaction evidence="1">
        <text>Thiol-dependent hydrolysis of ester, thioester, amide, peptide and isopeptide bonds formed by the C-terminal Gly of ubiquitin (a 76-residue protein attached to proteins as an intracellular targeting signal).</text>
        <dbReference type="EC" id="3.4.19.12"/>
    </reaction>
</comment>
<evidence type="ECO:0000256" key="6">
    <source>
        <dbReference type="ARBA" id="ARBA00022786"/>
    </source>
</evidence>
<dbReference type="PANTHER" id="PTHR24006">
    <property type="entry name" value="UBIQUITIN CARBOXYL-TERMINAL HYDROLASE"/>
    <property type="match status" value="1"/>
</dbReference>
<dbReference type="Ensembl" id="ENSEBUT00000023518.1">
    <property type="protein sequence ID" value="ENSEBUP00000022942.1"/>
    <property type="gene ID" value="ENSEBUG00000014130.1"/>
</dbReference>
<feature type="compositionally biased region" description="Low complexity" evidence="9">
    <location>
        <begin position="2453"/>
        <end position="2471"/>
    </location>
</feature>
<dbReference type="InterPro" id="IPR028889">
    <property type="entry name" value="USP"/>
</dbReference>
<reference evidence="12" key="2">
    <citation type="submission" date="2025-09" db="UniProtKB">
        <authorList>
            <consortium name="Ensembl"/>
        </authorList>
    </citation>
    <scope>IDENTIFICATION</scope>
</reference>
<dbReference type="SUPFAM" id="SSF48371">
    <property type="entry name" value="ARM repeat"/>
    <property type="match status" value="1"/>
</dbReference>
<proteinExistence type="inferred from homology"/>
<keyword evidence="10" id="KW-0732">Signal</keyword>
<dbReference type="EC" id="3.4.19.12" evidence="3"/>
<dbReference type="OMA" id="LCCPVDN"/>